<dbReference type="RefSeq" id="WP_108146721.1">
    <property type="nucleotide sequence ID" value="NZ_CP026304.1"/>
</dbReference>
<keyword evidence="2" id="KW-1185">Reference proteome</keyword>
<dbReference type="KEGG" id="slk:SLUN_00915"/>
<dbReference type="AlphaFoldDB" id="A0A2R4SVY4"/>
<sequence>MTTWLLPILTALLGFGSAWGLAAYTGRQERHKEQREHILAMRQKLIELRGLWGEARSDSQPLVDGLIGDAGLLRDAKLRKHVSEDVSNINNGMFRDDADLVPQQATFASLHRAGRFLHRATPDGAYTV</sequence>
<name>A0A2R4SVY4_9ACTN</name>
<organism evidence="1 2">
    <name type="scientific">Streptomyces lunaelactis</name>
    <dbReference type="NCBI Taxonomy" id="1535768"/>
    <lineage>
        <taxon>Bacteria</taxon>
        <taxon>Bacillati</taxon>
        <taxon>Actinomycetota</taxon>
        <taxon>Actinomycetes</taxon>
        <taxon>Kitasatosporales</taxon>
        <taxon>Streptomycetaceae</taxon>
        <taxon>Streptomyces</taxon>
    </lineage>
</organism>
<gene>
    <name evidence="1" type="ORF">SLUN_00915</name>
</gene>
<accession>A0A2R4SVY4</accession>
<dbReference type="GeneID" id="55653854"/>
<dbReference type="Proteomes" id="UP000244201">
    <property type="component" value="Chromosome"/>
</dbReference>
<proteinExistence type="predicted"/>
<evidence type="ECO:0000313" key="2">
    <source>
        <dbReference type="Proteomes" id="UP000244201"/>
    </source>
</evidence>
<evidence type="ECO:0000313" key="1">
    <source>
        <dbReference type="EMBL" id="AVZ71026.1"/>
    </source>
</evidence>
<dbReference type="OrthoDB" id="9980331at2"/>
<protein>
    <submittedName>
        <fullName evidence="1">Uncharacterized protein</fullName>
    </submittedName>
</protein>
<dbReference type="EMBL" id="CP026304">
    <property type="protein sequence ID" value="AVZ71026.1"/>
    <property type="molecule type" value="Genomic_DNA"/>
</dbReference>
<reference evidence="1 2" key="1">
    <citation type="submission" date="2018-01" db="EMBL/GenBank/DDBJ databases">
        <title>Complete genome sequence of Streptomyces lunaelactis MM109T, a Ferroverdin A producer isolated from cave moonmilk deposits.</title>
        <authorList>
            <person name="Naome A."/>
            <person name="Martinet L."/>
            <person name="Maciejewska M."/>
            <person name="Anderssen S."/>
            <person name="Adam D."/>
            <person name="Tenconi E."/>
            <person name="Deflandre B."/>
            <person name="Arguelles-Arias A."/>
            <person name="Calusinska M."/>
            <person name="Copieters W."/>
            <person name="Karim L."/>
            <person name="Hanikenne M."/>
            <person name="Baurain D."/>
            <person name="van Wezel G."/>
            <person name="Smargiasso N."/>
            <person name="de Pauw E."/>
            <person name="Delfosse P."/>
            <person name="Rigali S."/>
        </authorList>
    </citation>
    <scope>NUCLEOTIDE SEQUENCE [LARGE SCALE GENOMIC DNA]</scope>
    <source>
        <strain evidence="1 2">MM109</strain>
    </source>
</reference>